<protein>
    <submittedName>
        <fullName evidence="2">Phospholipid/glycerol acyltransferase</fullName>
    </submittedName>
</protein>
<dbReference type="AlphaFoldDB" id="D0L3A3"/>
<dbReference type="InterPro" id="IPR016676">
    <property type="entry name" value="P_lipid/glycerol_AcTrfase_prd"/>
</dbReference>
<keyword evidence="3" id="KW-1185">Reference proteome</keyword>
<name>D0L3A3_GORB4</name>
<dbReference type="KEGG" id="gbr:Gbro_3855"/>
<dbReference type="GO" id="GO:0016020">
    <property type="term" value="C:membrane"/>
    <property type="evidence" value="ECO:0007669"/>
    <property type="project" value="TreeGrafter"/>
</dbReference>
<keyword evidence="2" id="KW-0012">Acyltransferase</keyword>
<evidence type="ECO:0000313" key="3">
    <source>
        <dbReference type="Proteomes" id="UP000001219"/>
    </source>
</evidence>
<organism evidence="2 3">
    <name type="scientific">Gordonia bronchialis (strain ATCC 25592 / DSM 43247 / BCRC 13721 / JCM 3198 / KCTC 3076 / NBRC 16047 / NCTC 10667)</name>
    <name type="common">Rhodococcus bronchialis</name>
    <dbReference type="NCBI Taxonomy" id="526226"/>
    <lineage>
        <taxon>Bacteria</taxon>
        <taxon>Bacillati</taxon>
        <taxon>Actinomycetota</taxon>
        <taxon>Actinomycetes</taxon>
        <taxon>Mycobacteriales</taxon>
        <taxon>Gordoniaceae</taxon>
        <taxon>Gordonia</taxon>
    </lineage>
</organism>
<dbReference type="GO" id="GO:0016746">
    <property type="term" value="F:acyltransferase activity"/>
    <property type="evidence" value="ECO:0007669"/>
    <property type="project" value="UniProtKB-KW"/>
</dbReference>
<keyword evidence="2" id="KW-0808">Transferase</keyword>
<dbReference type="PANTHER" id="PTHR22753:SF14">
    <property type="entry name" value="MONOACYLGLYCEROL_DIACYLGLYCEROL O-ACYLTRANSFERASE"/>
    <property type="match status" value="1"/>
</dbReference>
<dbReference type="CDD" id="cd07987">
    <property type="entry name" value="LPLAT_MGAT-like"/>
    <property type="match status" value="1"/>
</dbReference>
<reference evidence="2 3" key="2">
    <citation type="journal article" date="2010" name="Stand. Genomic Sci.">
        <title>Complete genome sequence of Gordonia bronchialis type strain (3410).</title>
        <authorList>
            <person name="Ivanova N."/>
            <person name="Sikorski J."/>
            <person name="Jando M."/>
            <person name="Lapidus A."/>
            <person name="Nolan M."/>
            <person name="Lucas S."/>
            <person name="Del Rio T.G."/>
            <person name="Tice H."/>
            <person name="Copeland A."/>
            <person name="Cheng J.F."/>
            <person name="Chen F."/>
            <person name="Bruce D."/>
            <person name="Goodwin L."/>
            <person name="Pitluck S."/>
            <person name="Mavromatis K."/>
            <person name="Ovchinnikova G."/>
            <person name="Pati A."/>
            <person name="Chen A."/>
            <person name="Palaniappan K."/>
            <person name="Land M."/>
            <person name="Hauser L."/>
            <person name="Chang Y.J."/>
            <person name="Jeffries C.D."/>
            <person name="Chain P."/>
            <person name="Saunders E."/>
            <person name="Han C."/>
            <person name="Detter J.C."/>
            <person name="Brettin T."/>
            <person name="Rohde M."/>
            <person name="Goker M."/>
            <person name="Bristow J."/>
            <person name="Eisen J.A."/>
            <person name="Markowitz V."/>
            <person name="Hugenholtz P."/>
            <person name="Klenk H.P."/>
            <person name="Kyrpides N.C."/>
        </authorList>
    </citation>
    <scope>NUCLEOTIDE SEQUENCE [LARGE SCALE GENOMIC DNA]</scope>
    <source>
        <strain evidence="3">ATCC 25592 / DSM 43247 / BCRC 13721 / JCM 3198 / KCTC 3076 / NBRC 16047 / NCTC 10667</strain>
    </source>
</reference>
<dbReference type="Proteomes" id="UP000001219">
    <property type="component" value="Chromosome"/>
</dbReference>
<dbReference type="HOGENOM" id="CLU_015395_1_0_11"/>
<dbReference type="InterPro" id="IPR002123">
    <property type="entry name" value="Plipid/glycerol_acylTrfase"/>
</dbReference>
<reference evidence="3" key="1">
    <citation type="submission" date="2009-10" db="EMBL/GenBank/DDBJ databases">
        <title>The complete chromosome of Gordonia bronchialis DSM 43247.</title>
        <authorList>
            <consortium name="US DOE Joint Genome Institute (JGI-PGF)"/>
            <person name="Lucas S."/>
            <person name="Copeland A."/>
            <person name="Lapidus A."/>
            <person name="Glavina del Rio T."/>
            <person name="Dalin E."/>
            <person name="Tice H."/>
            <person name="Bruce D."/>
            <person name="Goodwin L."/>
            <person name="Pitluck S."/>
            <person name="Kyrpides N."/>
            <person name="Mavromatis K."/>
            <person name="Ivanova N."/>
            <person name="Ovchinnikova G."/>
            <person name="Saunders E."/>
            <person name="Brettin T."/>
            <person name="Detter J.C."/>
            <person name="Han C."/>
            <person name="Larimer F."/>
            <person name="Land M."/>
            <person name="Hauser L."/>
            <person name="Markowitz V."/>
            <person name="Cheng J.-F."/>
            <person name="Hugenholtz P."/>
            <person name="Woyke T."/>
            <person name="Wu D."/>
            <person name="Jando M."/>
            <person name="Schneider S."/>
            <person name="Goeker M."/>
            <person name="Klenk H.-P."/>
            <person name="Eisen J.A."/>
        </authorList>
    </citation>
    <scope>NUCLEOTIDE SEQUENCE [LARGE SCALE GENOMIC DNA]</scope>
    <source>
        <strain evidence="3">ATCC 25592 / DSM 43247 / BCRC 13721 / JCM 3198 / KCTC 3076 / NBRC 16047 / NCTC 10667</strain>
    </source>
</reference>
<dbReference type="SMART" id="SM00563">
    <property type="entry name" value="PlsC"/>
    <property type="match status" value="1"/>
</dbReference>
<dbReference type="SUPFAM" id="SSF69593">
    <property type="entry name" value="Glycerol-3-phosphate (1)-acyltransferase"/>
    <property type="match status" value="1"/>
</dbReference>
<sequence>MSADTIDLTARDETWVGRVLPVLRMVAKTYFRSEVRGMDKVPDGGVLLVSNHSGGLMAFDVPVIAVAFAEEFGERRPLYTLAHDLMFTGLGRQIFGKVGFLPAHPRNAVQALRSGAATIVFPGGDWEAMRPSSQGAQIDFHGRTGYIRTALEAGVPIVPIVTIGGQETQFFINRGDGLAKFLGVDRLLRIKSAPLGFGFPFGITPGFPPNIPLPSKLVTEVLDPIDITAEFGTNPEIADVDEMVRKRMQHALDDLARRRRFPVLG</sequence>
<dbReference type="PANTHER" id="PTHR22753">
    <property type="entry name" value="TRANSMEMBRANE PROTEIN 68"/>
    <property type="match status" value="1"/>
</dbReference>
<accession>D0L3A3</accession>
<dbReference type="Pfam" id="PF01553">
    <property type="entry name" value="Acyltransferase"/>
    <property type="match status" value="1"/>
</dbReference>
<proteinExistence type="predicted"/>
<dbReference type="EMBL" id="CP001802">
    <property type="protein sequence ID" value="ACY23033.1"/>
    <property type="molecule type" value="Genomic_DNA"/>
</dbReference>
<dbReference type="eggNOG" id="COG0204">
    <property type="taxonomic scope" value="Bacteria"/>
</dbReference>
<evidence type="ECO:0000313" key="2">
    <source>
        <dbReference type="EMBL" id="ACY23033.1"/>
    </source>
</evidence>
<dbReference type="RefSeq" id="WP_012835536.1">
    <property type="nucleotide sequence ID" value="NC_013441.1"/>
</dbReference>
<feature type="domain" description="Phospholipid/glycerol acyltransferase" evidence="1">
    <location>
        <begin position="46"/>
        <end position="165"/>
    </location>
</feature>
<dbReference type="PIRSF" id="PIRSF016753">
    <property type="entry name" value="P_lipid/glycerol_ac_tran_prd"/>
    <property type="match status" value="1"/>
</dbReference>
<dbReference type="STRING" id="526226.Gbro_3855"/>
<gene>
    <name evidence="2" type="ordered locus">Gbro_3855</name>
</gene>
<dbReference type="OrthoDB" id="7056876at2"/>
<evidence type="ECO:0000259" key="1">
    <source>
        <dbReference type="SMART" id="SM00563"/>
    </source>
</evidence>